<gene>
    <name evidence="5" type="ORF">L21SP5_01198</name>
</gene>
<feature type="compositionally biased region" description="Basic and acidic residues" evidence="2">
    <location>
        <begin position="127"/>
        <end position="156"/>
    </location>
</feature>
<accession>A0A0S2HXZ3</accession>
<feature type="transmembrane region" description="Helical" evidence="3">
    <location>
        <begin position="223"/>
        <end position="245"/>
    </location>
</feature>
<proteinExistence type="predicted"/>
<dbReference type="OrthoDB" id="1120137at2"/>
<feature type="domain" description="SPOR" evidence="4">
    <location>
        <begin position="308"/>
        <end position="383"/>
    </location>
</feature>
<dbReference type="RefSeq" id="WP_057952367.1">
    <property type="nucleotide sequence ID" value="NZ_CP013118.1"/>
</dbReference>
<sequence>MIDKYIAELLKTNTRVIVPDFGAFMVKSSPGSTEKQVSFNDFLKYNDGLLINHIAKKESIVKEEAQKKVKAFVDDIQKELKANKPFKIADLGYLYKDPRGSVRFKAGDEKPEEQKATATAHSATSVKLDEKEKSAPKKKEEPKVEKKEEPAAKKADAGGAAGKTLNEKLSDKKDSKTQVKTGAPEAKKATTEKQQPKPGGSKVPPGKKPPATQQSKKANNSSVAIITAAIVVVLGAGAVIAYLNWDTVQGWFGGSIFGKDEPREVAVDSAAIKAKQARMDSIRMAQARQDSIEQARQDSIRKAEEMKKKNQKKYYLVAGSFKNKKYADMFVEKLNGEGYNSEVFMERRGFYRVSFNSYVDRQKAFNEYRRMKNQDIQVWVLRH</sequence>
<dbReference type="EMBL" id="CP013118">
    <property type="protein sequence ID" value="ALO14853.1"/>
    <property type="molecule type" value="Genomic_DNA"/>
</dbReference>
<organism evidence="5 6">
    <name type="scientific">Salinivirga cyanobacteriivorans</name>
    <dbReference type="NCBI Taxonomy" id="1307839"/>
    <lineage>
        <taxon>Bacteria</taxon>
        <taxon>Pseudomonadati</taxon>
        <taxon>Bacteroidota</taxon>
        <taxon>Bacteroidia</taxon>
        <taxon>Bacteroidales</taxon>
        <taxon>Salinivirgaceae</taxon>
        <taxon>Salinivirga</taxon>
    </lineage>
</organism>
<dbReference type="InterPro" id="IPR041268">
    <property type="entry name" value="HU-CCDC81_bac_2"/>
</dbReference>
<protein>
    <submittedName>
        <fullName evidence="5">Cell division protein FtsN</fullName>
    </submittedName>
</protein>
<dbReference type="GO" id="GO:0003677">
    <property type="term" value="F:DNA binding"/>
    <property type="evidence" value="ECO:0007669"/>
    <property type="project" value="UniProtKB-KW"/>
</dbReference>
<feature type="region of interest" description="Disordered" evidence="2">
    <location>
        <begin position="104"/>
        <end position="220"/>
    </location>
</feature>
<evidence type="ECO:0000259" key="4">
    <source>
        <dbReference type="PROSITE" id="PS51724"/>
    </source>
</evidence>
<keyword evidence="3" id="KW-1133">Transmembrane helix</keyword>
<dbReference type="PROSITE" id="PS51724">
    <property type="entry name" value="SPOR"/>
    <property type="match status" value="1"/>
</dbReference>
<dbReference type="STRING" id="1307839.L21SP5_01198"/>
<keyword evidence="5" id="KW-0132">Cell division</keyword>
<dbReference type="InterPro" id="IPR010992">
    <property type="entry name" value="IHF-like_DNA-bd_dom_sf"/>
</dbReference>
<feature type="compositionally biased region" description="Basic and acidic residues" evidence="2">
    <location>
        <begin position="165"/>
        <end position="177"/>
    </location>
</feature>
<feature type="compositionally biased region" description="Polar residues" evidence="2">
    <location>
        <begin position="116"/>
        <end position="125"/>
    </location>
</feature>
<dbReference type="InterPro" id="IPR036680">
    <property type="entry name" value="SPOR-like_sf"/>
</dbReference>
<keyword evidence="3" id="KW-0472">Membrane</keyword>
<reference evidence="5 6" key="1">
    <citation type="submission" date="2015-11" db="EMBL/GenBank/DDBJ databases">
        <title>Description and complete genome sequence of a novel strain predominating in hypersaline microbial mats and representing a new family of the Bacteriodetes phylum.</title>
        <authorList>
            <person name="Spring S."/>
            <person name="Bunk B."/>
            <person name="Sproer C."/>
            <person name="Klenk H.-P."/>
        </authorList>
    </citation>
    <scope>NUCLEOTIDE SEQUENCE [LARGE SCALE GENOMIC DNA]</scope>
    <source>
        <strain evidence="5 6">L21-Spi-D4</strain>
    </source>
</reference>
<keyword evidence="3" id="KW-0812">Transmembrane</keyword>
<name>A0A0S2HXZ3_9BACT</name>
<dbReference type="Proteomes" id="UP000064893">
    <property type="component" value="Chromosome"/>
</dbReference>
<dbReference type="InterPro" id="IPR040495">
    <property type="entry name" value="HU-CCDC81_bac_1"/>
</dbReference>
<keyword evidence="6" id="KW-1185">Reference proteome</keyword>
<dbReference type="SUPFAM" id="SSF110997">
    <property type="entry name" value="Sporulation related repeat"/>
    <property type="match status" value="1"/>
</dbReference>
<evidence type="ECO:0000256" key="3">
    <source>
        <dbReference type="SAM" id="Phobius"/>
    </source>
</evidence>
<dbReference type="Gene3D" id="4.10.520.10">
    <property type="entry name" value="IHF-like DNA-binding proteins"/>
    <property type="match status" value="1"/>
</dbReference>
<feature type="compositionally biased region" description="Polar residues" evidence="2">
    <location>
        <begin position="211"/>
        <end position="220"/>
    </location>
</feature>
<dbReference type="Pfam" id="PF05036">
    <property type="entry name" value="SPOR"/>
    <property type="match status" value="1"/>
</dbReference>
<dbReference type="KEGG" id="blq:L21SP5_01198"/>
<dbReference type="Gene3D" id="3.30.70.1070">
    <property type="entry name" value="Sporulation related repeat"/>
    <property type="match status" value="1"/>
</dbReference>
<evidence type="ECO:0000256" key="2">
    <source>
        <dbReference type="SAM" id="MobiDB-lite"/>
    </source>
</evidence>
<evidence type="ECO:0000256" key="1">
    <source>
        <dbReference type="ARBA" id="ARBA00023125"/>
    </source>
</evidence>
<feature type="compositionally biased region" description="Basic and acidic residues" evidence="2">
    <location>
        <begin position="185"/>
        <end position="195"/>
    </location>
</feature>
<keyword evidence="1" id="KW-0238">DNA-binding</keyword>
<feature type="compositionally biased region" description="Basic and acidic residues" evidence="2">
    <location>
        <begin position="104"/>
        <end position="115"/>
    </location>
</feature>
<evidence type="ECO:0000313" key="6">
    <source>
        <dbReference type="Proteomes" id="UP000064893"/>
    </source>
</evidence>
<dbReference type="Pfam" id="PF18175">
    <property type="entry name" value="HU-CCDC81_bac_2"/>
    <property type="match status" value="1"/>
</dbReference>
<dbReference type="GO" id="GO:0051301">
    <property type="term" value="P:cell division"/>
    <property type="evidence" value="ECO:0007669"/>
    <property type="project" value="UniProtKB-KW"/>
</dbReference>
<keyword evidence="5" id="KW-0131">Cell cycle</keyword>
<dbReference type="GO" id="GO:0042834">
    <property type="term" value="F:peptidoglycan binding"/>
    <property type="evidence" value="ECO:0007669"/>
    <property type="project" value="InterPro"/>
</dbReference>
<dbReference type="Pfam" id="PF18174">
    <property type="entry name" value="HU-CCDC81_bac_1"/>
    <property type="match status" value="1"/>
</dbReference>
<evidence type="ECO:0000313" key="5">
    <source>
        <dbReference type="EMBL" id="ALO14853.1"/>
    </source>
</evidence>
<dbReference type="InterPro" id="IPR007730">
    <property type="entry name" value="SPOR-like_dom"/>
</dbReference>
<dbReference type="AlphaFoldDB" id="A0A0S2HXZ3"/>